<dbReference type="AlphaFoldDB" id="A0A7S8EBZ3"/>
<protein>
    <submittedName>
        <fullName evidence="7">Rieske 2Fe-2S domain-containing protein</fullName>
    </submittedName>
</protein>
<keyword evidence="5" id="KW-0472">Membrane</keyword>
<dbReference type="GO" id="GO:0051537">
    <property type="term" value="F:2 iron, 2 sulfur cluster binding"/>
    <property type="evidence" value="ECO:0007669"/>
    <property type="project" value="UniProtKB-KW"/>
</dbReference>
<dbReference type="PROSITE" id="PS51296">
    <property type="entry name" value="RIESKE"/>
    <property type="match status" value="1"/>
</dbReference>
<dbReference type="InterPro" id="IPR036922">
    <property type="entry name" value="Rieske_2Fe-2S_sf"/>
</dbReference>
<evidence type="ECO:0000256" key="3">
    <source>
        <dbReference type="ARBA" id="ARBA00023004"/>
    </source>
</evidence>
<feature type="domain" description="Rieske" evidence="6">
    <location>
        <begin position="193"/>
        <end position="290"/>
    </location>
</feature>
<dbReference type="InterPro" id="IPR017941">
    <property type="entry name" value="Rieske_2Fe-2S"/>
</dbReference>
<organism evidence="7 8">
    <name type="scientific">Phototrophicus methaneseepsis</name>
    <dbReference type="NCBI Taxonomy" id="2710758"/>
    <lineage>
        <taxon>Bacteria</taxon>
        <taxon>Bacillati</taxon>
        <taxon>Chloroflexota</taxon>
        <taxon>Candidatus Thermofontia</taxon>
        <taxon>Phototrophicales</taxon>
        <taxon>Phototrophicaceae</taxon>
        <taxon>Phototrophicus</taxon>
    </lineage>
</organism>
<sequence length="316" mass="34938">MIIKKMRRELEKLIESERFTEVSQETSVYLRQQLHDQGEEVRQVTDVLHGKQLGHAVHPILTAFTVGNWTSAILFDVLGFITFSRSTRRAGDTLTALGVLSAFPSALTGMTDFSTIQKNSANYGAAHGLINGLALFFYMGSVVARLRGQRFRALWLAMIGFGAVTLSSWLGGEMVYGQKVAVNRAQVKGAEDWSAVLPIDDLPMSTPTRVEVGENPVLLFRNDEGIFAIHNVCSHAGGPLDEGEVVNEVCIVCPWHGSVFDMRDGHIVHAPATVDQPRYQVRERDGQIEIRKWDESLIPSEESFLYGAAAPEPEVL</sequence>
<keyword evidence="1" id="KW-0001">2Fe-2S</keyword>
<dbReference type="EMBL" id="CP062983">
    <property type="protein sequence ID" value="QPC84049.1"/>
    <property type="molecule type" value="Genomic_DNA"/>
</dbReference>
<dbReference type="GO" id="GO:0004497">
    <property type="term" value="F:monooxygenase activity"/>
    <property type="evidence" value="ECO:0007669"/>
    <property type="project" value="UniProtKB-ARBA"/>
</dbReference>
<evidence type="ECO:0000256" key="5">
    <source>
        <dbReference type="SAM" id="Phobius"/>
    </source>
</evidence>
<keyword evidence="2" id="KW-0479">Metal-binding</keyword>
<reference evidence="7 8" key="1">
    <citation type="submission" date="2020-02" db="EMBL/GenBank/DDBJ databases">
        <authorList>
            <person name="Zheng R.K."/>
            <person name="Sun C.M."/>
        </authorList>
    </citation>
    <scope>NUCLEOTIDE SEQUENCE [LARGE SCALE GENOMIC DNA]</scope>
    <source>
        <strain evidence="8">rifampicinis</strain>
    </source>
</reference>
<dbReference type="InterPro" id="IPR019251">
    <property type="entry name" value="DUF2231_TM"/>
</dbReference>
<evidence type="ECO:0000259" key="6">
    <source>
        <dbReference type="PROSITE" id="PS51296"/>
    </source>
</evidence>
<dbReference type="Gene3D" id="2.102.10.10">
    <property type="entry name" value="Rieske [2Fe-2S] iron-sulphur domain"/>
    <property type="match status" value="1"/>
</dbReference>
<dbReference type="Pfam" id="PF00355">
    <property type="entry name" value="Rieske"/>
    <property type="match status" value="1"/>
</dbReference>
<evidence type="ECO:0000313" key="7">
    <source>
        <dbReference type="EMBL" id="QPC84049.1"/>
    </source>
</evidence>
<keyword evidence="5" id="KW-0812">Transmembrane</keyword>
<dbReference type="Pfam" id="PF09990">
    <property type="entry name" value="DUF2231"/>
    <property type="match status" value="1"/>
</dbReference>
<dbReference type="RefSeq" id="WP_195172113.1">
    <property type="nucleotide sequence ID" value="NZ_CP062983.1"/>
</dbReference>
<keyword evidence="3" id="KW-0408">Iron</keyword>
<dbReference type="PANTHER" id="PTHR21496">
    <property type="entry name" value="FERREDOXIN-RELATED"/>
    <property type="match status" value="1"/>
</dbReference>
<dbReference type="CDD" id="cd03467">
    <property type="entry name" value="Rieske"/>
    <property type="match status" value="1"/>
</dbReference>
<dbReference type="KEGG" id="pmet:G4Y79_06630"/>
<dbReference type="SUPFAM" id="SSF50022">
    <property type="entry name" value="ISP domain"/>
    <property type="match status" value="1"/>
</dbReference>
<feature type="transmembrane region" description="Helical" evidence="5">
    <location>
        <begin position="94"/>
        <end position="113"/>
    </location>
</feature>
<keyword evidence="4" id="KW-0411">Iron-sulfur</keyword>
<feature type="transmembrane region" description="Helical" evidence="5">
    <location>
        <begin position="153"/>
        <end position="172"/>
    </location>
</feature>
<name>A0A7S8EBZ3_9CHLR</name>
<dbReference type="Proteomes" id="UP000594468">
    <property type="component" value="Chromosome"/>
</dbReference>
<dbReference type="GO" id="GO:0046872">
    <property type="term" value="F:metal ion binding"/>
    <property type="evidence" value="ECO:0007669"/>
    <property type="project" value="UniProtKB-KW"/>
</dbReference>
<proteinExistence type="predicted"/>
<dbReference type="PANTHER" id="PTHR21496:SF23">
    <property type="entry name" value="3-PHENYLPROPIONATE_CINNAMIC ACID DIOXYGENASE FERREDOXIN SUBUNIT"/>
    <property type="match status" value="1"/>
</dbReference>
<feature type="transmembrane region" description="Helical" evidence="5">
    <location>
        <begin position="125"/>
        <end position="146"/>
    </location>
</feature>
<evidence type="ECO:0000256" key="4">
    <source>
        <dbReference type="ARBA" id="ARBA00023014"/>
    </source>
</evidence>
<dbReference type="GO" id="GO:0016705">
    <property type="term" value="F:oxidoreductase activity, acting on paired donors, with incorporation or reduction of molecular oxygen"/>
    <property type="evidence" value="ECO:0007669"/>
    <property type="project" value="UniProtKB-ARBA"/>
</dbReference>
<keyword evidence="8" id="KW-1185">Reference proteome</keyword>
<gene>
    <name evidence="7" type="ORF">G4Y79_06630</name>
</gene>
<evidence type="ECO:0000256" key="1">
    <source>
        <dbReference type="ARBA" id="ARBA00022714"/>
    </source>
</evidence>
<evidence type="ECO:0000256" key="2">
    <source>
        <dbReference type="ARBA" id="ARBA00022723"/>
    </source>
</evidence>
<evidence type="ECO:0000313" key="8">
    <source>
        <dbReference type="Proteomes" id="UP000594468"/>
    </source>
</evidence>
<keyword evidence="5" id="KW-1133">Transmembrane helix</keyword>
<accession>A0A7S8EBZ3</accession>